<reference evidence="1 2" key="1">
    <citation type="submission" date="2011-10" db="EMBL/GenBank/DDBJ databases">
        <title>The Improved High-Quality Draft genome of Methanoplanus limicola DSM 2279.</title>
        <authorList>
            <consortium name="US DOE Joint Genome Institute (JGI-PGF)"/>
            <person name="Lucas S."/>
            <person name="Copeland A."/>
            <person name="Lapidus A."/>
            <person name="Glavina del Rio T."/>
            <person name="Dalin E."/>
            <person name="Tice H."/>
            <person name="Bruce D."/>
            <person name="Goodwin L."/>
            <person name="Pitluck S."/>
            <person name="Peters L."/>
            <person name="Mikhailova N."/>
            <person name="Lu M."/>
            <person name="Kyrpides N."/>
            <person name="Mavromatis K."/>
            <person name="Ivanova N."/>
            <person name="Markowitz V."/>
            <person name="Cheng J.-F."/>
            <person name="Hugenholtz P."/>
            <person name="Woyke T."/>
            <person name="Wu D."/>
            <person name="Wirth R."/>
            <person name="Brambilla E.-M."/>
            <person name="Klenk H.-P."/>
            <person name="Eisen J.A."/>
        </authorList>
    </citation>
    <scope>NUCLEOTIDE SEQUENCE [LARGE SCALE GENOMIC DNA]</scope>
    <source>
        <strain evidence="1 2">DSM 2279</strain>
    </source>
</reference>
<accession>H1YYK6</accession>
<dbReference type="Proteomes" id="UP000005741">
    <property type="component" value="Chromosome"/>
</dbReference>
<evidence type="ECO:0000313" key="2">
    <source>
        <dbReference type="Proteomes" id="UP000005741"/>
    </source>
</evidence>
<proteinExistence type="predicted"/>
<evidence type="ECO:0000313" key="1">
    <source>
        <dbReference type="EMBL" id="EHQ35989.1"/>
    </source>
</evidence>
<dbReference type="EMBL" id="CM001436">
    <property type="protein sequence ID" value="EHQ35989.1"/>
    <property type="molecule type" value="Genomic_DNA"/>
</dbReference>
<dbReference type="HOGENOM" id="CLU_3227817_0_0_2"/>
<gene>
    <name evidence="1" type="ORF">Metlim_1889</name>
</gene>
<sequence length="43" mass="4912">MQKNIELLQFSALFKMNNSAEEQCKSDAKVKNMLASVVRDDHV</sequence>
<dbReference type="InParanoid" id="H1YYK6"/>
<name>H1YYK6_9EURY</name>
<keyword evidence="2" id="KW-1185">Reference proteome</keyword>
<organism evidence="1 2">
    <name type="scientific">Methanoplanus limicola DSM 2279</name>
    <dbReference type="NCBI Taxonomy" id="937775"/>
    <lineage>
        <taxon>Archaea</taxon>
        <taxon>Methanobacteriati</taxon>
        <taxon>Methanobacteriota</taxon>
        <taxon>Stenosarchaea group</taxon>
        <taxon>Methanomicrobia</taxon>
        <taxon>Methanomicrobiales</taxon>
        <taxon>Methanomicrobiaceae</taxon>
        <taxon>Methanoplanus</taxon>
    </lineage>
</organism>
<dbReference type="AlphaFoldDB" id="H1YYK6"/>
<protein>
    <submittedName>
        <fullName evidence="1">Uncharacterized protein</fullName>
    </submittedName>
</protein>